<comment type="caution">
    <text evidence="1">The sequence shown here is derived from an EMBL/GenBank/DDBJ whole genome shotgun (WGS) entry which is preliminary data.</text>
</comment>
<dbReference type="AlphaFoldDB" id="A0A2T0XSF3"/>
<dbReference type="RefSeq" id="WP_106151862.1">
    <property type="nucleotide sequence ID" value="NZ_PVTS01000002.1"/>
</dbReference>
<protein>
    <submittedName>
        <fullName evidence="1">GxxExxY protein</fullName>
    </submittedName>
</protein>
<gene>
    <name evidence="1" type="ORF">DFO77_116125</name>
</gene>
<dbReference type="Pfam" id="PF13366">
    <property type="entry name" value="PDDEXK_3"/>
    <property type="match status" value="1"/>
</dbReference>
<dbReference type="InterPro" id="IPR011604">
    <property type="entry name" value="PDDEXK-like_dom_sf"/>
</dbReference>
<dbReference type="OrthoDB" id="1119698at2"/>
<name>A0A2T0XSF3_9BACT</name>
<dbReference type="Proteomes" id="UP000252733">
    <property type="component" value="Unassembled WGS sequence"/>
</dbReference>
<dbReference type="EMBL" id="QPIZ01000016">
    <property type="protein sequence ID" value="RCW32058.1"/>
    <property type="molecule type" value="Genomic_DNA"/>
</dbReference>
<proteinExistence type="predicted"/>
<reference evidence="1 2" key="1">
    <citation type="submission" date="2018-07" db="EMBL/GenBank/DDBJ databases">
        <title>Freshwater and sediment microbial communities from various areas in North America, analyzing microbe dynamics in response to fracking.</title>
        <authorList>
            <person name="Lamendella R."/>
        </authorList>
    </citation>
    <scope>NUCLEOTIDE SEQUENCE [LARGE SCALE GENOMIC DNA]</scope>
    <source>
        <strain evidence="1 2">160A</strain>
    </source>
</reference>
<evidence type="ECO:0000313" key="1">
    <source>
        <dbReference type="EMBL" id="RCW32058.1"/>
    </source>
</evidence>
<evidence type="ECO:0000313" key="2">
    <source>
        <dbReference type="Proteomes" id="UP000252733"/>
    </source>
</evidence>
<organism evidence="1 2">
    <name type="scientific">Marinilabilia salmonicolor</name>
    <dbReference type="NCBI Taxonomy" id="989"/>
    <lineage>
        <taxon>Bacteria</taxon>
        <taxon>Pseudomonadati</taxon>
        <taxon>Bacteroidota</taxon>
        <taxon>Bacteroidia</taxon>
        <taxon>Marinilabiliales</taxon>
        <taxon>Marinilabiliaceae</taxon>
        <taxon>Marinilabilia</taxon>
    </lineage>
</organism>
<sequence length="124" mass="14212">MHENLITGSIIELAIKVHKTLGPGLFESVYQECLFYELKNEGFEVEKEKILPVVYGDVRLKTGFRLDLLVENKIIVELKTVERLTDLHLAQLLTYLKLSECRVGLLLNFNVSKLKNGIQRVVNN</sequence>
<keyword evidence="2" id="KW-1185">Reference proteome</keyword>
<dbReference type="InterPro" id="IPR026350">
    <property type="entry name" value="GxxExxY"/>
</dbReference>
<dbReference type="Gene3D" id="3.90.320.10">
    <property type="match status" value="1"/>
</dbReference>
<dbReference type="NCBIfam" id="TIGR04256">
    <property type="entry name" value="GxxExxY"/>
    <property type="match status" value="1"/>
</dbReference>
<accession>A0A2T0XSF3</accession>